<protein>
    <submittedName>
        <fullName evidence="2">Uncharacterized protein</fullName>
    </submittedName>
</protein>
<evidence type="ECO:0000256" key="1">
    <source>
        <dbReference type="SAM" id="MobiDB-lite"/>
    </source>
</evidence>
<feature type="region of interest" description="Disordered" evidence="1">
    <location>
        <begin position="194"/>
        <end position="217"/>
    </location>
</feature>
<comment type="caution">
    <text evidence="2">The sequence shown here is derived from an EMBL/GenBank/DDBJ whole genome shotgun (WGS) entry which is preliminary data.</text>
</comment>
<reference evidence="2" key="1">
    <citation type="journal article" date="2022" name="bioRxiv">
        <title>Sequencing and chromosome-scale assembly of the giantPleurodeles waltlgenome.</title>
        <authorList>
            <person name="Brown T."/>
            <person name="Elewa A."/>
            <person name="Iarovenko S."/>
            <person name="Subramanian E."/>
            <person name="Araus A.J."/>
            <person name="Petzold A."/>
            <person name="Susuki M."/>
            <person name="Suzuki K.-i.T."/>
            <person name="Hayashi T."/>
            <person name="Toyoda A."/>
            <person name="Oliveira C."/>
            <person name="Osipova E."/>
            <person name="Leigh N.D."/>
            <person name="Simon A."/>
            <person name="Yun M.H."/>
        </authorList>
    </citation>
    <scope>NUCLEOTIDE SEQUENCE</scope>
    <source>
        <strain evidence="2">20211129_DDA</strain>
        <tissue evidence="2">Liver</tissue>
    </source>
</reference>
<proteinExistence type="predicted"/>
<dbReference type="Proteomes" id="UP001066276">
    <property type="component" value="Chromosome 4_2"/>
</dbReference>
<dbReference type="AlphaFoldDB" id="A0AAV7S5N2"/>
<organism evidence="2 3">
    <name type="scientific">Pleurodeles waltl</name>
    <name type="common">Iberian ribbed newt</name>
    <dbReference type="NCBI Taxonomy" id="8319"/>
    <lineage>
        <taxon>Eukaryota</taxon>
        <taxon>Metazoa</taxon>
        <taxon>Chordata</taxon>
        <taxon>Craniata</taxon>
        <taxon>Vertebrata</taxon>
        <taxon>Euteleostomi</taxon>
        <taxon>Amphibia</taxon>
        <taxon>Batrachia</taxon>
        <taxon>Caudata</taxon>
        <taxon>Salamandroidea</taxon>
        <taxon>Salamandridae</taxon>
        <taxon>Pleurodelinae</taxon>
        <taxon>Pleurodeles</taxon>
    </lineage>
</organism>
<gene>
    <name evidence="2" type="ORF">NDU88_000583</name>
</gene>
<keyword evidence="3" id="KW-1185">Reference proteome</keyword>
<dbReference type="EMBL" id="JANPWB010000008">
    <property type="protein sequence ID" value="KAJ1160081.1"/>
    <property type="molecule type" value="Genomic_DNA"/>
</dbReference>
<sequence>MYNLRTNFVKFTPKASNTINNIEANHTIYACTPDGMSDNKDSLDLKEMIDFVASSTKNDTMTSKFENLSDVYEVKDKINGKKSDFTKKVTYWKYPNKKYLCGDIMGTFKELKKHISNKNKGCYLKTHCCKCDKTSEYHNIACPYAKCNFGHRKNFRSWRNFRKYENKRNINALMVPHFNNRNWKQIAEKRNDCRDKRKKQAMDVDQSSINSDNDTNDEHELPVVTAIERRKVFINGKRAPQIINFNDLNDRLSEAQKYSTNVQHHEDFLDLLEEIVSYISENTIDINLRSVNHKGQAVVTGTVNMNTTEEEQQSTLIENKISIKKRQAQLKTQ</sequence>
<evidence type="ECO:0000313" key="2">
    <source>
        <dbReference type="EMBL" id="KAJ1160081.1"/>
    </source>
</evidence>
<evidence type="ECO:0000313" key="3">
    <source>
        <dbReference type="Proteomes" id="UP001066276"/>
    </source>
</evidence>
<name>A0AAV7S5N2_PLEWA</name>
<accession>A0AAV7S5N2</accession>